<organism evidence="8 9">
    <name type="scientific">Acanthamoeba castellanii (strain ATCC 30010 / Neff)</name>
    <dbReference type="NCBI Taxonomy" id="1257118"/>
    <lineage>
        <taxon>Eukaryota</taxon>
        <taxon>Amoebozoa</taxon>
        <taxon>Discosea</taxon>
        <taxon>Longamoebia</taxon>
        <taxon>Centramoebida</taxon>
        <taxon>Acanthamoebidae</taxon>
        <taxon>Acanthamoeba</taxon>
    </lineage>
</organism>
<evidence type="ECO:0000256" key="4">
    <source>
        <dbReference type="SAM" id="MobiDB-lite"/>
    </source>
</evidence>
<evidence type="ECO:0000256" key="1">
    <source>
        <dbReference type="ARBA" id="ARBA00022553"/>
    </source>
</evidence>
<dbReference type="PROSITE" id="PS50110">
    <property type="entry name" value="RESPONSE_REGULATORY"/>
    <property type="match status" value="1"/>
</dbReference>
<feature type="domain" description="Histidine kinase" evidence="6">
    <location>
        <begin position="182"/>
        <end position="400"/>
    </location>
</feature>
<dbReference type="Pfam" id="PF02518">
    <property type="entry name" value="HATPase_c"/>
    <property type="match status" value="1"/>
</dbReference>
<dbReference type="InterPro" id="IPR003594">
    <property type="entry name" value="HATPase_dom"/>
</dbReference>
<dbReference type="SMART" id="SM00388">
    <property type="entry name" value="HisKA"/>
    <property type="match status" value="1"/>
</dbReference>
<dbReference type="InterPro" id="IPR036097">
    <property type="entry name" value="HisK_dim/P_sf"/>
</dbReference>
<accession>L8HEZ9</accession>
<feature type="domain" description="Response regulatory" evidence="7">
    <location>
        <begin position="471"/>
        <end position="586"/>
    </location>
</feature>
<keyword evidence="5" id="KW-1133">Transmembrane helix</keyword>
<feature type="compositionally biased region" description="Basic and acidic residues" evidence="4">
    <location>
        <begin position="434"/>
        <end position="443"/>
    </location>
</feature>
<dbReference type="InterPro" id="IPR003661">
    <property type="entry name" value="HisK_dim/P_dom"/>
</dbReference>
<dbReference type="PROSITE" id="PS50109">
    <property type="entry name" value="HIS_KIN"/>
    <property type="match status" value="1"/>
</dbReference>
<dbReference type="RefSeq" id="XP_004353268.1">
    <property type="nucleotide sequence ID" value="XM_004353216.1"/>
</dbReference>
<evidence type="ECO:0000256" key="2">
    <source>
        <dbReference type="ARBA" id="ARBA00023012"/>
    </source>
</evidence>
<reference evidence="8 9" key="1">
    <citation type="journal article" date="2013" name="Genome Biol.">
        <title>Genome of Acanthamoeba castellanii highlights extensive lateral gene transfer and early evolution of tyrosine kinase signaling.</title>
        <authorList>
            <person name="Clarke M."/>
            <person name="Lohan A.J."/>
            <person name="Liu B."/>
            <person name="Lagkouvardos I."/>
            <person name="Roy S."/>
            <person name="Zafar N."/>
            <person name="Bertelli C."/>
            <person name="Schilde C."/>
            <person name="Kianianmomeni A."/>
            <person name="Burglin T.R."/>
            <person name="Frech C."/>
            <person name="Turcotte B."/>
            <person name="Kopec K.O."/>
            <person name="Synnott J.M."/>
            <person name="Choo C."/>
            <person name="Paponov I."/>
            <person name="Finkler A."/>
            <person name="Soon Heng Tan C."/>
            <person name="Hutchins A.P."/>
            <person name="Weinmeier T."/>
            <person name="Rattei T."/>
            <person name="Chu J.S."/>
            <person name="Gimenez G."/>
            <person name="Irimia M."/>
            <person name="Rigden D.J."/>
            <person name="Fitzpatrick D.A."/>
            <person name="Lorenzo-Morales J."/>
            <person name="Bateman A."/>
            <person name="Chiu C.H."/>
            <person name="Tang P."/>
            <person name="Hegemann P."/>
            <person name="Fromm H."/>
            <person name="Raoult D."/>
            <person name="Greub G."/>
            <person name="Miranda-Saavedra D."/>
            <person name="Chen N."/>
            <person name="Nash P."/>
            <person name="Ginger M.L."/>
            <person name="Horn M."/>
            <person name="Schaap P."/>
            <person name="Caler L."/>
            <person name="Loftus B."/>
        </authorList>
    </citation>
    <scope>NUCLEOTIDE SEQUENCE [LARGE SCALE GENOMIC DNA]</scope>
    <source>
        <strain evidence="8 9">Neff</strain>
    </source>
</reference>
<dbReference type="Pfam" id="PF00512">
    <property type="entry name" value="HisKA"/>
    <property type="match status" value="1"/>
</dbReference>
<dbReference type="SMART" id="SM00448">
    <property type="entry name" value="REC"/>
    <property type="match status" value="1"/>
</dbReference>
<dbReference type="Gene3D" id="3.40.50.2300">
    <property type="match status" value="1"/>
</dbReference>
<dbReference type="KEGG" id="acan:ACA1_195420"/>
<dbReference type="InterPro" id="IPR005467">
    <property type="entry name" value="His_kinase_dom"/>
</dbReference>
<dbReference type="FunFam" id="3.30.565.10:FF:000010">
    <property type="entry name" value="Sensor histidine kinase RcsC"/>
    <property type="match status" value="1"/>
</dbReference>
<dbReference type="GeneID" id="14924728"/>
<dbReference type="GO" id="GO:0000155">
    <property type="term" value="F:phosphorelay sensor kinase activity"/>
    <property type="evidence" value="ECO:0007669"/>
    <property type="project" value="InterPro"/>
</dbReference>
<dbReference type="InterPro" id="IPR011006">
    <property type="entry name" value="CheY-like_superfamily"/>
</dbReference>
<dbReference type="CDD" id="cd16922">
    <property type="entry name" value="HATPase_EvgS-ArcB-TorS-like"/>
    <property type="match status" value="1"/>
</dbReference>
<dbReference type="PANTHER" id="PTHR45339:SF1">
    <property type="entry name" value="HYBRID SIGNAL TRANSDUCTION HISTIDINE KINASE J"/>
    <property type="match status" value="1"/>
</dbReference>
<dbReference type="EMBL" id="KB007854">
    <property type="protein sequence ID" value="ELR23740.1"/>
    <property type="molecule type" value="Genomic_DNA"/>
</dbReference>
<dbReference type="PRINTS" id="PR00344">
    <property type="entry name" value="BCTRLSENSOR"/>
</dbReference>
<dbReference type="Pfam" id="PF00072">
    <property type="entry name" value="Response_reg"/>
    <property type="match status" value="1"/>
</dbReference>
<evidence type="ECO:0000313" key="8">
    <source>
        <dbReference type="EMBL" id="ELR23740.1"/>
    </source>
</evidence>
<dbReference type="SUPFAM" id="SSF47384">
    <property type="entry name" value="Homodimeric domain of signal transducing histidine kinase"/>
    <property type="match status" value="1"/>
</dbReference>
<dbReference type="SUPFAM" id="SSF55874">
    <property type="entry name" value="ATPase domain of HSP90 chaperone/DNA topoisomerase II/histidine kinase"/>
    <property type="match status" value="1"/>
</dbReference>
<feature type="modified residue" description="4-aspartylphosphate" evidence="3">
    <location>
        <position position="516"/>
    </location>
</feature>
<dbReference type="PANTHER" id="PTHR45339">
    <property type="entry name" value="HYBRID SIGNAL TRANSDUCTION HISTIDINE KINASE J"/>
    <property type="match status" value="1"/>
</dbReference>
<dbReference type="CDD" id="cd00082">
    <property type="entry name" value="HisKA"/>
    <property type="match status" value="1"/>
</dbReference>
<dbReference type="OMA" id="SKMNAGM"/>
<gene>
    <name evidence="8" type="ORF">ACA1_195420</name>
</gene>
<dbReference type="InterPro" id="IPR004358">
    <property type="entry name" value="Sig_transdc_His_kin-like_C"/>
</dbReference>
<evidence type="ECO:0000259" key="6">
    <source>
        <dbReference type="PROSITE" id="PS50109"/>
    </source>
</evidence>
<dbReference type="InterPro" id="IPR001789">
    <property type="entry name" value="Sig_transdc_resp-reg_receiver"/>
</dbReference>
<evidence type="ECO:0000256" key="3">
    <source>
        <dbReference type="PROSITE-ProRule" id="PRU00169"/>
    </source>
</evidence>
<dbReference type="CDD" id="cd17546">
    <property type="entry name" value="REC_hyHK_CKI1_RcsC-like"/>
    <property type="match status" value="1"/>
</dbReference>
<feature type="transmembrane region" description="Helical" evidence="5">
    <location>
        <begin position="133"/>
        <end position="154"/>
    </location>
</feature>
<keyword evidence="9" id="KW-1185">Reference proteome</keyword>
<dbReference type="Gene3D" id="1.10.287.130">
    <property type="match status" value="1"/>
</dbReference>
<dbReference type="OrthoDB" id="60033at2759"/>
<keyword evidence="1 3" id="KW-0597">Phosphoprotein</keyword>
<keyword evidence="8" id="KW-0808">Transferase</keyword>
<feature type="transmembrane region" description="Helical" evidence="5">
    <location>
        <begin position="67"/>
        <end position="85"/>
    </location>
</feature>
<evidence type="ECO:0000313" key="9">
    <source>
        <dbReference type="Proteomes" id="UP000011083"/>
    </source>
</evidence>
<name>L8HEZ9_ACACF</name>
<keyword evidence="5" id="KW-0472">Membrane</keyword>
<keyword evidence="8" id="KW-0418">Kinase</keyword>
<sequence length="591" mass="64412">MNNNHQGIDYEKEVGDEDTHLAFVLPAGYAESHSAEDIRKFVMVQIMALVLATLHLTLLGLGTLSTFSLAAVLPLEIVALYLLRVKHDFVRAALLLTSVINFTTLFACLHYGLVPEIYVWLGWVPKILSFTMGVEGGLIGLALVLVEGAVLFLLGSTRSSGIQRANDELRAAAEAKSIFLATTSHELRTPLHGILALCDSLIERMPPRQAGRKTVKTISQCGRHLLGLLNNILDFEKACSDTFSIECIPFSIAREAEKVCATFAAMMKGKQITLEKYFNPQASHYMGDPLRFRQIVCNLVSNACKFTPSGGTIRVSITSQPTGAIRVEVADTGIGIAPPEQARLFQNYVQGDNSITRLYGGTGLGLAISKRLVEAMGGQIGCHSAEGKGSTFWFVLPLPLAPDDYSADSTSGDELDLAAVSDVEDETDQDNEDGEIKKNEYDRQRKRTKNEAQPSTTGEVAGPEDCLKGKRVLVVDDNPVNRKVCVALLRRFGVVADGQMCLDTLEDDHFDAILMDFLMPVLDGLQATTRIRQDEAKHGCRPVPIIGLTATATEEAKARAHEAGMNDVLTKPFDHDQLAAALSRWVVARSE</sequence>
<dbReference type="SMART" id="SM00387">
    <property type="entry name" value="HATPase_c"/>
    <property type="match status" value="1"/>
</dbReference>
<dbReference type="Gene3D" id="3.30.565.10">
    <property type="entry name" value="Histidine kinase-like ATPase, C-terminal domain"/>
    <property type="match status" value="1"/>
</dbReference>
<protein>
    <submittedName>
        <fullName evidence="8">ATPase/histidine kinase/DNA gyrase B/HSP90 domain containing protein</fullName>
    </submittedName>
</protein>
<feature type="transmembrane region" description="Helical" evidence="5">
    <location>
        <begin position="92"/>
        <end position="113"/>
    </location>
</feature>
<proteinExistence type="predicted"/>
<feature type="region of interest" description="Disordered" evidence="4">
    <location>
        <begin position="420"/>
        <end position="463"/>
    </location>
</feature>
<dbReference type="InterPro" id="IPR036890">
    <property type="entry name" value="HATPase_C_sf"/>
</dbReference>
<evidence type="ECO:0000256" key="5">
    <source>
        <dbReference type="SAM" id="Phobius"/>
    </source>
</evidence>
<dbReference type="SUPFAM" id="SSF52172">
    <property type="entry name" value="CheY-like"/>
    <property type="match status" value="1"/>
</dbReference>
<feature type="transmembrane region" description="Helical" evidence="5">
    <location>
        <begin position="41"/>
        <end position="61"/>
    </location>
</feature>
<keyword evidence="5" id="KW-0812">Transmembrane</keyword>
<dbReference type="AlphaFoldDB" id="L8HEZ9"/>
<dbReference type="Proteomes" id="UP000011083">
    <property type="component" value="Unassembled WGS sequence"/>
</dbReference>
<keyword evidence="2" id="KW-0902">Two-component regulatory system</keyword>
<dbReference type="VEuPathDB" id="AmoebaDB:ACA1_195420"/>
<evidence type="ECO:0000259" key="7">
    <source>
        <dbReference type="PROSITE" id="PS50110"/>
    </source>
</evidence>
<feature type="compositionally biased region" description="Acidic residues" evidence="4">
    <location>
        <begin position="420"/>
        <end position="433"/>
    </location>
</feature>